<dbReference type="AlphaFoldDB" id="A0A5M6ZP73"/>
<feature type="region of interest" description="Disordered" evidence="1">
    <location>
        <begin position="1"/>
        <end position="20"/>
    </location>
</feature>
<keyword evidence="2" id="KW-0812">Transmembrane</keyword>
<dbReference type="SUPFAM" id="SSF110997">
    <property type="entry name" value="Sporulation related repeat"/>
    <property type="match status" value="1"/>
</dbReference>
<keyword evidence="2" id="KW-1133">Transmembrane helix</keyword>
<dbReference type="PROSITE" id="PS51724">
    <property type="entry name" value="SPOR"/>
    <property type="match status" value="1"/>
</dbReference>
<evidence type="ECO:0000313" key="4">
    <source>
        <dbReference type="EMBL" id="KAA5805374.1"/>
    </source>
</evidence>
<proteinExistence type="predicted"/>
<dbReference type="Gene3D" id="3.30.70.1070">
    <property type="entry name" value="Sporulation related repeat"/>
    <property type="match status" value="1"/>
</dbReference>
<name>A0A5M6ZP73_9PROT</name>
<dbReference type="InterPro" id="IPR007730">
    <property type="entry name" value="SPOR-like_dom"/>
</dbReference>
<dbReference type="GO" id="GO:0042834">
    <property type="term" value="F:peptidoglycan binding"/>
    <property type="evidence" value="ECO:0007669"/>
    <property type="project" value="InterPro"/>
</dbReference>
<organism evidence="4 5">
    <name type="scientific">Alkalicaulis satelles</name>
    <dbReference type="NCBI Taxonomy" id="2609175"/>
    <lineage>
        <taxon>Bacteria</taxon>
        <taxon>Pseudomonadati</taxon>
        <taxon>Pseudomonadota</taxon>
        <taxon>Alphaproteobacteria</taxon>
        <taxon>Maricaulales</taxon>
        <taxon>Maricaulaceae</taxon>
        <taxon>Alkalicaulis</taxon>
    </lineage>
</organism>
<dbReference type="InterPro" id="IPR036680">
    <property type="entry name" value="SPOR-like_sf"/>
</dbReference>
<feature type="region of interest" description="Disordered" evidence="1">
    <location>
        <begin position="147"/>
        <end position="188"/>
    </location>
</feature>
<gene>
    <name evidence="4" type="ORF">F1654_05185</name>
</gene>
<feature type="compositionally biased region" description="Basic and acidic residues" evidence="1">
    <location>
        <begin position="121"/>
        <end position="131"/>
    </location>
</feature>
<feature type="region of interest" description="Disordered" evidence="1">
    <location>
        <begin position="103"/>
        <end position="131"/>
    </location>
</feature>
<evidence type="ECO:0000256" key="2">
    <source>
        <dbReference type="SAM" id="Phobius"/>
    </source>
</evidence>
<keyword evidence="2" id="KW-0472">Membrane</keyword>
<reference evidence="4 5" key="1">
    <citation type="submission" date="2019-09" db="EMBL/GenBank/DDBJ databases">
        <authorList>
            <person name="Kevbrin V."/>
            <person name="Grouzdev D.S."/>
        </authorList>
    </citation>
    <scope>NUCLEOTIDE SEQUENCE [LARGE SCALE GENOMIC DNA]</scope>
    <source>
        <strain evidence="4 5">G-192</strain>
    </source>
</reference>
<comment type="caution">
    <text evidence="4">The sequence shown here is derived from an EMBL/GenBank/DDBJ whole genome shotgun (WGS) entry which is preliminary data.</text>
</comment>
<accession>A0A5M6ZP73</accession>
<keyword evidence="5" id="KW-1185">Reference proteome</keyword>
<evidence type="ECO:0000259" key="3">
    <source>
        <dbReference type="PROSITE" id="PS51724"/>
    </source>
</evidence>
<protein>
    <submittedName>
        <fullName evidence="4">SPOR domain-containing protein</fullName>
    </submittedName>
</protein>
<evidence type="ECO:0000313" key="5">
    <source>
        <dbReference type="Proteomes" id="UP000325122"/>
    </source>
</evidence>
<evidence type="ECO:0000256" key="1">
    <source>
        <dbReference type="SAM" id="MobiDB-lite"/>
    </source>
</evidence>
<feature type="transmembrane region" description="Helical" evidence="2">
    <location>
        <begin position="35"/>
        <end position="56"/>
    </location>
</feature>
<dbReference type="Proteomes" id="UP000325122">
    <property type="component" value="Unassembled WGS sequence"/>
</dbReference>
<dbReference type="EMBL" id="VWOJ01000001">
    <property type="protein sequence ID" value="KAA5805374.1"/>
    <property type="molecule type" value="Genomic_DNA"/>
</dbReference>
<dbReference type="Pfam" id="PF05036">
    <property type="entry name" value="SPOR"/>
    <property type="match status" value="1"/>
</dbReference>
<sequence length="271" mass="29053">MAMSTERPGAGPYAPPPDDYEMFDARDAEQDRRGWLVLLAAAVVFALFMAVVWNAFQLGVRERSDSPVILADAEPFRVAPEDPGGFQTPNQDLSAYELRRRNGERAGRDEADGGPAPVRPGAEEPVARPERLPPVQVEAADADALDAPPEALPEPAPESAPESAQDRTPAEPAAPARSETAPAPSGRAQGAFVVQIGAYRAQEEAEAGWLAFVSRHSDMTSGRGPDIQRADLGDRGVFHRLRVAGFETREEAAAYCASLDARGQSCLVARR</sequence>
<feature type="domain" description="SPOR" evidence="3">
    <location>
        <begin position="186"/>
        <end position="271"/>
    </location>
</feature>